<gene>
    <name evidence="2" type="ORF">BCR34DRAFT_652631</name>
</gene>
<dbReference type="Proteomes" id="UP000193144">
    <property type="component" value="Unassembled WGS sequence"/>
</dbReference>
<evidence type="ECO:0000256" key="1">
    <source>
        <dbReference type="SAM" id="MobiDB-lite"/>
    </source>
</evidence>
<protein>
    <submittedName>
        <fullName evidence="2">Uncharacterized protein</fullName>
    </submittedName>
</protein>
<dbReference type="AlphaFoldDB" id="A0A1Y2A977"/>
<evidence type="ECO:0000313" key="2">
    <source>
        <dbReference type="EMBL" id="ORY18595.1"/>
    </source>
</evidence>
<keyword evidence="3" id="KW-1185">Reference proteome</keyword>
<dbReference type="EMBL" id="MCFA01000006">
    <property type="protein sequence ID" value="ORY18595.1"/>
    <property type="molecule type" value="Genomic_DNA"/>
</dbReference>
<evidence type="ECO:0000313" key="3">
    <source>
        <dbReference type="Proteomes" id="UP000193144"/>
    </source>
</evidence>
<proteinExistence type="predicted"/>
<reference evidence="2 3" key="1">
    <citation type="submission" date="2016-07" db="EMBL/GenBank/DDBJ databases">
        <title>Pervasive Adenine N6-methylation of Active Genes in Fungi.</title>
        <authorList>
            <consortium name="DOE Joint Genome Institute"/>
            <person name="Mondo S.J."/>
            <person name="Dannebaum R.O."/>
            <person name="Kuo R.C."/>
            <person name="Labutti K."/>
            <person name="Haridas S."/>
            <person name="Kuo A."/>
            <person name="Salamov A."/>
            <person name="Ahrendt S.R."/>
            <person name="Lipzen A."/>
            <person name="Sullivan W."/>
            <person name="Andreopoulos W.B."/>
            <person name="Clum A."/>
            <person name="Lindquist E."/>
            <person name="Daum C."/>
            <person name="Ramamoorthy G.K."/>
            <person name="Gryganskyi A."/>
            <person name="Culley D."/>
            <person name="Magnuson J.K."/>
            <person name="James T.Y."/>
            <person name="O'Malley M.A."/>
            <person name="Stajich J.E."/>
            <person name="Spatafora J.W."/>
            <person name="Visel A."/>
            <person name="Grigoriev I.V."/>
        </authorList>
    </citation>
    <scope>NUCLEOTIDE SEQUENCE [LARGE SCALE GENOMIC DNA]</scope>
    <source>
        <strain evidence="2 3">CBS 115471</strain>
    </source>
</reference>
<comment type="caution">
    <text evidence="2">The sequence shown here is derived from an EMBL/GenBank/DDBJ whole genome shotgun (WGS) entry which is preliminary data.</text>
</comment>
<name>A0A1Y2A977_9PLEO</name>
<organism evidence="2 3">
    <name type="scientific">Clohesyomyces aquaticus</name>
    <dbReference type="NCBI Taxonomy" id="1231657"/>
    <lineage>
        <taxon>Eukaryota</taxon>
        <taxon>Fungi</taxon>
        <taxon>Dikarya</taxon>
        <taxon>Ascomycota</taxon>
        <taxon>Pezizomycotina</taxon>
        <taxon>Dothideomycetes</taxon>
        <taxon>Pleosporomycetidae</taxon>
        <taxon>Pleosporales</taxon>
        <taxon>Lindgomycetaceae</taxon>
        <taxon>Clohesyomyces</taxon>
    </lineage>
</organism>
<accession>A0A1Y2A977</accession>
<feature type="region of interest" description="Disordered" evidence="1">
    <location>
        <begin position="55"/>
        <end position="84"/>
    </location>
</feature>
<sequence length="175" mass="19864">MDHEKRWIVVRVDSNAGWTVEGAEGFGDEVEGCGEIPRADAGGYLGRVQGGVCHDTRSSRRDVNVPPTTFKKKTTPASSMPSNEHVNRMDETLIGLSNRLRERMTKQRKMLDLFERTKLESARVEASEWDELAKEFDEVDLVPIKGAFMREEWPQGVPYLNLVALQKWVDSRMAV</sequence>